<dbReference type="VEuPathDB" id="FungiDB:FOXG_18235"/>
<dbReference type="KEGG" id="fox:FOXG_18235"/>
<dbReference type="RefSeq" id="XP_018235440.1">
    <property type="nucleotide sequence ID" value="XM_018398295.1"/>
</dbReference>
<dbReference type="PANTHER" id="PTHR33840">
    <property type="match status" value="1"/>
</dbReference>
<dbReference type="AlphaFoldDB" id="A0A0J9UE70"/>
<dbReference type="PANTHER" id="PTHR33840:SF1">
    <property type="entry name" value="TLE1 PHOSPHOLIPASE DOMAIN-CONTAINING PROTEIN"/>
    <property type="match status" value="1"/>
</dbReference>
<evidence type="ECO:0000313" key="1">
    <source>
        <dbReference type="EMBL" id="KNA97394.1"/>
    </source>
</evidence>
<accession>A0A0J9UE70</accession>
<reference evidence="1" key="1">
    <citation type="submission" date="2007-04" db="EMBL/GenBank/DDBJ databases">
        <authorList>
            <consortium name="The Broad Institute Genome Sequencing Platform"/>
            <person name="Birren B."/>
            <person name="Lander E."/>
            <person name="Galagan J."/>
            <person name="Nusbaum C."/>
            <person name="Devon K."/>
            <person name="Ma L.-J."/>
            <person name="Jaffe D."/>
            <person name="Butler J."/>
            <person name="Alvarez P."/>
            <person name="Gnerre S."/>
            <person name="Grabherr M."/>
            <person name="Kleber M."/>
            <person name="Mauceli E."/>
            <person name="Brockman W."/>
            <person name="MacCallum I.A."/>
            <person name="Young S."/>
            <person name="LaButti K."/>
            <person name="DeCaprio D."/>
            <person name="Crawford M."/>
            <person name="Koehrsen M."/>
            <person name="Engels R."/>
            <person name="Montgomery P."/>
            <person name="Pearson M."/>
            <person name="Howarth C."/>
            <person name="Larson L."/>
            <person name="White J."/>
            <person name="O'Leary S."/>
            <person name="Kodira C."/>
            <person name="Zeng Q."/>
            <person name="Yandava C."/>
            <person name="Alvarado L."/>
            <person name="Kistler C."/>
            <person name="Shim W.-B."/>
            <person name="Kang S."/>
            <person name="Woloshuk C."/>
        </authorList>
    </citation>
    <scope>NUCLEOTIDE SEQUENCE</scope>
    <source>
        <strain evidence="1">4287</strain>
    </source>
</reference>
<gene>
    <name evidence="1" type="ORF">FOXG_18235</name>
</gene>
<dbReference type="GeneID" id="28958941"/>
<dbReference type="OrthoDB" id="3057168at2759"/>
<proteinExistence type="predicted"/>
<dbReference type="EMBL" id="DS231697">
    <property type="protein sequence ID" value="KNA97394.1"/>
    <property type="molecule type" value="Genomic_DNA"/>
</dbReference>
<evidence type="ECO:0000313" key="2">
    <source>
        <dbReference type="Proteomes" id="UP000009097"/>
    </source>
</evidence>
<reference evidence="1" key="2">
    <citation type="journal article" date="2010" name="Nature">
        <title>Comparative genomics reveals mobile pathogenicity chromosomes in Fusarium.</title>
        <authorList>
            <person name="Ma L.J."/>
            <person name="van der Does H.C."/>
            <person name="Borkovich K.A."/>
            <person name="Coleman J.J."/>
            <person name="Daboussi M.J."/>
            <person name="Di Pietro A."/>
            <person name="Dufresne M."/>
            <person name="Freitag M."/>
            <person name="Grabherr M."/>
            <person name="Henrissat B."/>
            <person name="Houterman P.M."/>
            <person name="Kang S."/>
            <person name="Shim W.B."/>
            <person name="Woloshuk C."/>
            <person name="Xie X."/>
            <person name="Xu J.R."/>
            <person name="Antoniw J."/>
            <person name="Baker S.E."/>
            <person name="Bluhm B.H."/>
            <person name="Breakspear A."/>
            <person name="Brown D.W."/>
            <person name="Butchko R.A."/>
            <person name="Chapman S."/>
            <person name="Coulson R."/>
            <person name="Coutinho P.M."/>
            <person name="Danchin E.G."/>
            <person name="Diener A."/>
            <person name="Gale L.R."/>
            <person name="Gardiner D.M."/>
            <person name="Goff S."/>
            <person name="Hammond-Kosack K.E."/>
            <person name="Hilburn K."/>
            <person name="Hua-Van A."/>
            <person name="Jonkers W."/>
            <person name="Kazan K."/>
            <person name="Kodira C.D."/>
            <person name="Koehrsen M."/>
            <person name="Kumar L."/>
            <person name="Lee Y.H."/>
            <person name="Li L."/>
            <person name="Manners J.M."/>
            <person name="Miranda-Saavedra D."/>
            <person name="Mukherjee M."/>
            <person name="Park G."/>
            <person name="Park J."/>
            <person name="Park S.Y."/>
            <person name="Proctor R.H."/>
            <person name="Regev A."/>
            <person name="Ruiz-Roldan M.C."/>
            <person name="Sain D."/>
            <person name="Sakthikumar S."/>
            <person name="Sykes S."/>
            <person name="Schwartz D.C."/>
            <person name="Turgeon B.G."/>
            <person name="Wapinski I."/>
            <person name="Yoder O."/>
            <person name="Young S."/>
            <person name="Zeng Q."/>
            <person name="Zhou S."/>
            <person name="Galagan J."/>
            <person name="Cuomo C.A."/>
            <person name="Kistler H.C."/>
            <person name="Rep M."/>
        </authorList>
    </citation>
    <scope>NUCLEOTIDE SEQUENCE [LARGE SCALE GENOMIC DNA]</scope>
    <source>
        <strain evidence="1">4287</strain>
    </source>
</reference>
<name>A0A0J9UE70_FUSO4</name>
<protein>
    <submittedName>
        <fullName evidence="1">Uncharacterized protein</fullName>
    </submittedName>
</protein>
<sequence length="242" mass="28147">MSNITLAWMMDQLASIGVEFDLPALERCFFQNFKFYHKTPSKLSIKSRKRREKTKKRQWAINPIYENNRPFRPWGLGTISKAPGLLYKLSGQTVRTPGLYRPTDRQSKCDKSRYLLDTNERIHSSVRIRLACKGLGLNDEHVWDCPALLSNWKLKRTQEKYSDPVPFQPGWCPKGGKDHMGHPNDWSKGRWVWEYVGNESDGPKETRQRIMVEEPLGPYERYLLNLSAGSPNVYHFADTINS</sequence>
<organism evidence="1 2">
    <name type="scientific">Fusarium oxysporum f. sp. lycopersici (strain 4287 / CBS 123668 / FGSC 9935 / NRRL 34936)</name>
    <name type="common">Fusarium vascular wilt of tomato</name>
    <dbReference type="NCBI Taxonomy" id="426428"/>
    <lineage>
        <taxon>Eukaryota</taxon>
        <taxon>Fungi</taxon>
        <taxon>Dikarya</taxon>
        <taxon>Ascomycota</taxon>
        <taxon>Pezizomycotina</taxon>
        <taxon>Sordariomycetes</taxon>
        <taxon>Hypocreomycetidae</taxon>
        <taxon>Hypocreales</taxon>
        <taxon>Nectriaceae</taxon>
        <taxon>Fusarium</taxon>
        <taxon>Fusarium oxysporum species complex</taxon>
    </lineage>
</organism>
<dbReference type="Proteomes" id="UP000009097">
    <property type="component" value="Unassembled WGS sequence"/>
</dbReference>